<accession>A0A137NRH6</accession>
<protein>
    <submittedName>
        <fullName evidence="1">Uncharacterized protein</fullName>
    </submittedName>
</protein>
<reference evidence="1 2" key="1">
    <citation type="journal article" date="2015" name="Genome Biol. Evol.">
        <title>Phylogenomic analyses indicate that early fungi evolved digesting cell walls of algal ancestors of land plants.</title>
        <authorList>
            <person name="Chang Y."/>
            <person name="Wang S."/>
            <person name="Sekimoto S."/>
            <person name="Aerts A.L."/>
            <person name="Choi C."/>
            <person name="Clum A."/>
            <person name="LaButti K.M."/>
            <person name="Lindquist E.A."/>
            <person name="Yee Ngan C."/>
            <person name="Ohm R.A."/>
            <person name="Salamov A.A."/>
            <person name="Grigoriev I.V."/>
            <person name="Spatafora J.W."/>
            <person name="Berbee M.L."/>
        </authorList>
    </citation>
    <scope>NUCLEOTIDE SEQUENCE [LARGE SCALE GENOMIC DNA]</scope>
    <source>
        <strain evidence="1 2">NRRL 28638</strain>
    </source>
</reference>
<keyword evidence="2" id="KW-1185">Reference proteome</keyword>
<evidence type="ECO:0000313" key="2">
    <source>
        <dbReference type="Proteomes" id="UP000070444"/>
    </source>
</evidence>
<gene>
    <name evidence="1" type="ORF">CONCODRAFT_13049</name>
</gene>
<name>A0A137NRH6_CONC2</name>
<dbReference type="Proteomes" id="UP000070444">
    <property type="component" value="Unassembled WGS sequence"/>
</dbReference>
<dbReference type="EMBL" id="KQ964895">
    <property type="protein sequence ID" value="KXN65376.1"/>
    <property type="molecule type" value="Genomic_DNA"/>
</dbReference>
<dbReference type="AlphaFoldDB" id="A0A137NRH6"/>
<organism evidence="1 2">
    <name type="scientific">Conidiobolus coronatus (strain ATCC 28846 / CBS 209.66 / NRRL 28638)</name>
    <name type="common">Delacroixia coronata</name>
    <dbReference type="NCBI Taxonomy" id="796925"/>
    <lineage>
        <taxon>Eukaryota</taxon>
        <taxon>Fungi</taxon>
        <taxon>Fungi incertae sedis</taxon>
        <taxon>Zoopagomycota</taxon>
        <taxon>Entomophthoromycotina</taxon>
        <taxon>Entomophthoromycetes</taxon>
        <taxon>Entomophthorales</taxon>
        <taxon>Ancylistaceae</taxon>
        <taxon>Conidiobolus</taxon>
    </lineage>
</organism>
<sequence length="233" mass="27376">MGILHSEKDQLNNLIKVELLNLQTINQKLVSFKLGYYKENRLPTNYFYYIKALEREFQNNLEQLILILEDFHFNYNIKTLIQNPAQQTDLNLDYNLLKGSILALVQLIKFKFQLDLKINLMIIDGRSNADDHKLEDNNDSSECEDMENNLIIDDHIDFFNDLIENSTYAYSGLRKSFKTILNWNSPDFDLNGNQEVVNEKNKPRKLNSYINNHHSLTSAGIKSWFNKKLQSIH</sequence>
<proteinExistence type="predicted"/>
<evidence type="ECO:0000313" key="1">
    <source>
        <dbReference type="EMBL" id="KXN65376.1"/>
    </source>
</evidence>